<keyword evidence="4" id="KW-1185">Reference proteome</keyword>
<gene>
    <name evidence="3" type="ORF">CKA38_00785</name>
</gene>
<feature type="transmembrane region" description="Helical" evidence="2">
    <location>
        <begin position="40"/>
        <end position="66"/>
    </location>
</feature>
<proteinExistence type="predicted"/>
<name>A0A2U8DZE9_9BACT</name>
<protein>
    <recommendedName>
        <fullName evidence="5">MotA/TolQ/ExbB proton channel domain-containing protein</fullName>
    </recommendedName>
</protein>
<reference evidence="3 4" key="1">
    <citation type="journal article" date="2018" name="Syst. Appl. Microbiol.">
        <title>Ereboglobus luteus gen. nov. sp. nov. from cockroach guts, and new insights into the oxygen relationship of the genera Opitutus and Didymococcus (Verrucomicrobia: Opitutaceae).</title>
        <authorList>
            <person name="Tegtmeier D."/>
            <person name="Belitz A."/>
            <person name="Radek R."/>
            <person name="Heimerl T."/>
            <person name="Brune A."/>
        </authorList>
    </citation>
    <scope>NUCLEOTIDE SEQUENCE [LARGE SCALE GENOMIC DNA]</scope>
    <source>
        <strain evidence="3 4">Ho45</strain>
    </source>
</reference>
<dbReference type="RefSeq" id="WP_108823798.1">
    <property type="nucleotide sequence ID" value="NZ_CP023004.1"/>
</dbReference>
<dbReference type="Proteomes" id="UP000244896">
    <property type="component" value="Chromosome"/>
</dbReference>
<accession>A0A2U8DZE9</accession>
<evidence type="ECO:0000313" key="4">
    <source>
        <dbReference type="Proteomes" id="UP000244896"/>
    </source>
</evidence>
<dbReference type="AlphaFoldDB" id="A0A2U8DZE9"/>
<keyword evidence="2" id="KW-0812">Transmembrane</keyword>
<feature type="region of interest" description="Disordered" evidence="1">
    <location>
        <begin position="113"/>
        <end position="134"/>
    </location>
</feature>
<evidence type="ECO:0000256" key="2">
    <source>
        <dbReference type="SAM" id="Phobius"/>
    </source>
</evidence>
<dbReference type="KEGG" id="elut:CKA38_00785"/>
<feature type="transmembrane region" description="Helical" evidence="2">
    <location>
        <begin position="86"/>
        <end position="108"/>
    </location>
</feature>
<keyword evidence="2" id="KW-1133">Transmembrane helix</keyword>
<evidence type="ECO:0000256" key="1">
    <source>
        <dbReference type="SAM" id="MobiDB-lite"/>
    </source>
</evidence>
<sequence>MNSAFPQILISQLTTAAPYLLLYTVCFFCSLALRSRAPKAATLALIGTAILFVVSFFGTLITVYFINMQIGGSIPVEKMNLIFNGLGIVRALGYVIGFAGVFAAVFVGRNDNAQPVSRSRPPAPPVVNQPPPVA</sequence>
<dbReference type="EMBL" id="CP023004">
    <property type="protein sequence ID" value="AWI07990.1"/>
    <property type="molecule type" value="Genomic_DNA"/>
</dbReference>
<organism evidence="3 4">
    <name type="scientific">Ereboglobus luteus</name>
    <dbReference type="NCBI Taxonomy" id="1796921"/>
    <lineage>
        <taxon>Bacteria</taxon>
        <taxon>Pseudomonadati</taxon>
        <taxon>Verrucomicrobiota</taxon>
        <taxon>Opitutia</taxon>
        <taxon>Opitutales</taxon>
        <taxon>Opitutaceae</taxon>
        <taxon>Ereboglobus</taxon>
    </lineage>
</organism>
<evidence type="ECO:0008006" key="5">
    <source>
        <dbReference type="Google" id="ProtNLM"/>
    </source>
</evidence>
<evidence type="ECO:0000313" key="3">
    <source>
        <dbReference type="EMBL" id="AWI07990.1"/>
    </source>
</evidence>
<keyword evidence="2" id="KW-0472">Membrane</keyword>
<feature type="compositionally biased region" description="Pro residues" evidence="1">
    <location>
        <begin position="121"/>
        <end position="134"/>
    </location>
</feature>
<feature type="transmembrane region" description="Helical" evidence="2">
    <location>
        <begin position="16"/>
        <end position="33"/>
    </location>
</feature>